<reference evidence="1 2" key="1">
    <citation type="submission" date="2024-02" db="EMBL/GenBank/DDBJ databases">
        <title>Complete genome sequence of Pelagibacterium nitratireducens ZH15.</title>
        <authorList>
            <person name="Zhao L.H."/>
        </authorList>
    </citation>
    <scope>NUCLEOTIDE SEQUENCE [LARGE SCALE GENOMIC DNA]</scope>
    <source>
        <strain evidence="1 2">ZH15</strain>
    </source>
</reference>
<organism evidence="1 2">
    <name type="scientific">Pelagibacterium nitratireducens</name>
    <dbReference type="NCBI Taxonomy" id="1046114"/>
    <lineage>
        <taxon>Bacteria</taxon>
        <taxon>Pseudomonadati</taxon>
        <taxon>Pseudomonadota</taxon>
        <taxon>Alphaproteobacteria</taxon>
        <taxon>Hyphomicrobiales</taxon>
        <taxon>Devosiaceae</taxon>
        <taxon>Pelagibacterium</taxon>
    </lineage>
</organism>
<dbReference type="InterPro" id="IPR019056">
    <property type="entry name" value="Phage_TAC_6"/>
</dbReference>
<dbReference type="RefSeq" id="WP_338607369.1">
    <property type="nucleotide sequence ID" value="NZ_CP146275.1"/>
</dbReference>
<keyword evidence="2" id="KW-1185">Reference proteome</keyword>
<name>A0ABZ2HWA3_9HYPH</name>
<evidence type="ECO:0000313" key="1">
    <source>
        <dbReference type="EMBL" id="WWT31908.1"/>
    </source>
</evidence>
<accession>A0ABZ2HWA3</accession>
<gene>
    <name evidence="1" type="ORF">V6617_12935</name>
</gene>
<dbReference type="Pfam" id="PF09550">
    <property type="entry name" value="Phage_TAC_6"/>
    <property type="match status" value="1"/>
</dbReference>
<dbReference type="NCBIfam" id="TIGR02216">
    <property type="entry name" value="phage_TIGR02216"/>
    <property type="match status" value="1"/>
</dbReference>
<proteinExistence type="predicted"/>
<evidence type="ECO:0000313" key="2">
    <source>
        <dbReference type="Proteomes" id="UP001369958"/>
    </source>
</evidence>
<dbReference type="Proteomes" id="UP001369958">
    <property type="component" value="Chromosome"/>
</dbReference>
<dbReference type="EMBL" id="CP146275">
    <property type="protein sequence ID" value="WWT31908.1"/>
    <property type="molecule type" value="Genomic_DNA"/>
</dbReference>
<protein>
    <submittedName>
        <fullName evidence="1">Rcc01693 family protein</fullName>
    </submittedName>
</protein>
<dbReference type="InterPro" id="IPR011739">
    <property type="entry name" value="GTA_rcc01693"/>
</dbReference>
<sequence length="65" mass="6980">MSGFPWSEVMAFGLGVLRLSPGAFWAMTPRELAAAHDGAAGRKGAALERNDLEALMARHPDGERQ</sequence>